<evidence type="ECO:0000256" key="3">
    <source>
        <dbReference type="ARBA" id="ARBA00022801"/>
    </source>
</evidence>
<evidence type="ECO:0000256" key="4">
    <source>
        <dbReference type="ARBA" id="ARBA00022884"/>
    </source>
</evidence>
<dbReference type="InterPro" id="IPR022711">
    <property type="entry name" value="RNase_Y_N"/>
</dbReference>
<proteinExistence type="inferred from homology"/>
<dbReference type="AlphaFoldDB" id="A0A485M0U3"/>
<dbReference type="CDD" id="cd22431">
    <property type="entry name" value="KH-I_RNaseY"/>
    <property type="match status" value="1"/>
</dbReference>
<accession>A0A485M0U3</accession>
<dbReference type="InterPro" id="IPR006674">
    <property type="entry name" value="HD_domain"/>
</dbReference>
<keyword evidence="4" id="KW-0694">RNA-binding</keyword>
<protein>
    <submittedName>
        <fullName evidence="7">Ribonuclease Y</fullName>
        <ecNumber evidence="7">3.1.-.-</ecNumber>
    </submittedName>
</protein>
<dbReference type="FunFam" id="1.10.3210.10:FF:000022">
    <property type="entry name" value="Ribonuclease Y"/>
    <property type="match status" value="1"/>
</dbReference>
<organism evidence="7">
    <name type="scientific">anaerobic digester metagenome</name>
    <dbReference type="NCBI Taxonomy" id="1263854"/>
    <lineage>
        <taxon>unclassified sequences</taxon>
        <taxon>metagenomes</taxon>
        <taxon>ecological metagenomes</taxon>
    </lineage>
</organism>
<dbReference type="GO" id="GO:0003723">
    <property type="term" value="F:RNA binding"/>
    <property type="evidence" value="ECO:0007669"/>
    <property type="project" value="UniProtKB-KW"/>
</dbReference>
<dbReference type="GO" id="GO:0006402">
    <property type="term" value="P:mRNA catabolic process"/>
    <property type="evidence" value="ECO:0007669"/>
    <property type="project" value="InterPro"/>
</dbReference>
<keyword evidence="3 7" id="KW-0378">Hydrolase</keyword>
<dbReference type="InterPro" id="IPR004087">
    <property type="entry name" value="KH_dom"/>
</dbReference>
<dbReference type="InterPro" id="IPR003607">
    <property type="entry name" value="HD/PDEase_dom"/>
</dbReference>
<evidence type="ECO:0000256" key="5">
    <source>
        <dbReference type="SAM" id="Coils"/>
    </source>
</evidence>
<evidence type="ECO:0000259" key="6">
    <source>
        <dbReference type="PROSITE" id="PS51831"/>
    </source>
</evidence>
<dbReference type="Pfam" id="PF00013">
    <property type="entry name" value="KH_1"/>
    <property type="match status" value="1"/>
</dbReference>
<dbReference type="Pfam" id="PF01966">
    <property type="entry name" value="HD"/>
    <property type="match status" value="1"/>
</dbReference>
<dbReference type="PROSITE" id="PS51831">
    <property type="entry name" value="HD"/>
    <property type="match status" value="1"/>
</dbReference>
<dbReference type="GO" id="GO:0004519">
    <property type="term" value="F:endonuclease activity"/>
    <property type="evidence" value="ECO:0007669"/>
    <property type="project" value="UniProtKB-KW"/>
</dbReference>
<dbReference type="PANTHER" id="PTHR12826:SF15">
    <property type="entry name" value="RIBONUCLEASE Y"/>
    <property type="match status" value="1"/>
</dbReference>
<dbReference type="SUPFAM" id="SSF109604">
    <property type="entry name" value="HD-domain/PDEase-like"/>
    <property type="match status" value="1"/>
</dbReference>
<evidence type="ECO:0000256" key="1">
    <source>
        <dbReference type="ARBA" id="ARBA00022722"/>
    </source>
</evidence>
<keyword evidence="2" id="KW-0255">Endonuclease</keyword>
<dbReference type="InterPro" id="IPR006675">
    <property type="entry name" value="HDIG_dom"/>
</dbReference>
<feature type="domain" description="HD" evidence="6">
    <location>
        <begin position="332"/>
        <end position="425"/>
    </location>
</feature>
<feature type="coiled-coil region" evidence="5">
    <location>
        <begin position="115"/>
        <end position="142"/>
    </location>
</feature>
<dbReference type="InterPro" id="IPR004088">
    <property type="entry name" value="KH_dom_type_1"/>
</dbReference>
<dbReference type="Pfam" id="PF12072">
    <property type="entry name" value="RNase_Y_N"/>
    <property type="match status" value="1"/>
</dbReference>
<name>A0A485M0U3_9ZZZZ</name>
<keyword evidence="1" id="KW-0540">Nuclease</keyword>
<dbReference type="PANTHER" id="PTHR12826">
    <property type="entry name" value="RIBONUCLEASE Y"/>
    <property type="match status" value="1"/>
</dbReference>
<reference evidence="7" key="1">
    <citation type="submission" date="2019-03" db="EMBL/GenBank/DDBJ databases">
        <authorList>
            <person name="Hao L."/>
        </authorList>
    </citation>
    <scope>NUCLEOTIDE SEQUENCE</scope>
</reference>
<dbReference type="Gene3D" id="1.10.3210.10">
    <property type="entry name" value="Hypothetical protein af1432"/>
    <property type="match status" value="1"/>
</dbReference>
<dbReference type="NCBIfam" id="TIGR00277">
    <property type="entry name" value="HDIG"/>
    <property type="match status" value="1"/>
</dbReference>
<dbReference type="SUPFAM" id="SSF54791">
    <property type="entry name" value="Eukaryotic type KH-domain (KH-domain type I)"/>
    <property type="match status" value="1"/>
</dbReference>
<dbReference type="CDD" id="cd00077">
    <property type="entry name" value="HDc"/>
    <property type="match status" value="1"/>
</dbReference>
<dbReference type="NCBIfam" id="TIGR03319">
    <property type="entry name" value="RNase_Y"/>
    <property type="match status" value="1"/>
</dbReference>
<dbReference type="EC" id="3.1.-.-" evidence="7"/>
<dbReference type="PROSITE" id="PS50084">
    <property type="entry name" value="KH_TYPE_1"/>
    <property type="match status" value="1"/>
</dbReference>
<evidence type="ECO:0000313" key="7">
    <source>
        <dbReference type="EMBL" id="VFU15590.1"/>
    </source>
</evidence>
<gene>
    <name evidence="7" type="primary">rny</name>
    <name evidence="7" type="ORF">SCFA_420059</name>
</gene>
<dbReference type="EMBL" id="CAADRM010000106">
    <property type="protein sequence ID" value="VFU15590.1"/>
    <property type="molecule type" value="Genomic_DNA"/>
</dbReference>
<dbReference type="SMART" id="SM00322">
    <property type="entry name" value="KH"/>
    <property type="match status" value="1"/>
</dbReference>
<sequence length="516" mass="57531">MEMLFLLIAVIIGFAGGYVLNTYISKKKGRDAEETSRRMIEESRKEASNIIADAQIEAKEIIFTAKSQSDQEAKERLKEVSAIEKRIHQREELIDSKLTTLDKREQELKKNEQSLADRQRHLENVKTEIENLRKQQIAKLEEISGMDSKQAKKELMQSLESEARHEAAKLIKQISDEAEAEADRKAKGILATAIQRYSADVVSSRTVSVVNLPSEEMKGRIIGREGRNIRAIEAVTGVDLIIDDTPDAVIISSFDPIKREIARLSLETLVIDGRIHPSRIEEVVEKVTKELNDGIWEAGQQATFDVGVHGISPELIKLVGKLKYRTSFSQNVYQHSLEVAHLCGIIAAELGVNQKIAKRIGLLHDIGKAMDHEVEGSHAVIGAEIAKRHGESPKVVDAIASHHNETPVNSVYGFLVQAADSLSAARPGARREMLENYVKRLADLEAIACSFDGVAKAFAVQAGREVRVMVDVDRINDEEADLLAKQLTKDIEEKMTYPGQIRVVVIRETRAVRYAK</sequence>
<dbReference type="GO" id="GO:0016787">
    <property type="term" value="F:hydrolase activity"/>
    <property type="evidence" value="ECO:0007669"/>
    <property type="project" value="UniProtKB-KW"/>
</dbReference>
<dbReference type="SMART" id="SM00471">
    <property type="entry name" value="HDc"/>
    <property type="match status" value="1"/>
</dbReference>
<keyword evidence="5" id="KW-0175">Coiled coil</keyword>
<evidence type="ECO:0000256" key="2">
    <source>
        <dbReference type="ARBA" id="ARBA00022759"/>
    </source>
</evidence>
<dbReference type="GO" id="GO:0016020">
    <property type="term" value="C:membrane"/>
    <property type="evidence" value="ECO:0007669"/>
    <property type="project" value="InterPro"/>
</dbReference>
<dbReference type="InterPro" id="IPR017705">
    <property type="entry name" value="Ribonuclease_Y"/>
</dbReference>
<dbReference type="Gene3D" id="3.30.1370.10">
    <property type="entry name" value="K Homology domain, type 1"/>
    <property type="match status" value="1"/>
</dbReference>
<dbReference type="HAMAP" id="MF_00335">
    <property type="entry name" value="RNase_Y"/>
    <property type="match status" value="1"/>
</dbReference>
<dbReference type="InterPro" id="IPR036612">
    <property type="entry name" value="KH_dom_type_1_sf"/>
</dbReference>